<evidence type="ECO:0000313" key="2">
    <source>
        <dbReference type="Proteomes" id="UP000199138"/>
    </source>
</evidence>
<dbReference type="AlphaFoldDB" id="A0A1I7F8W9"/>
<dbReference type="OrthoDB" id="980950at2"/>
<proteinExistence type="predicted"/>
<sequence length="129" mass="14549">MKKIFTILIAVILWSSCTSDDSSSGRVQIRVYNASDYNFENVYMNTGTGDKPYGDIVSGTYSSYKIQNIAYSNPDVELVIDGETYTISNENVEEVEPLSSGNYTFEIYATDEATPDRLSFQLVEEEEEF</sequence>
<dbReference type="PROSITE" id="PS51257">
    <property type="entry name" value="PROKAR_LIPOPROTEIN"/>
    <property type="match status" value="1"/>
</dbReference>
<dbReference type="EMBL" id="FPBK01000001">
    <property type="protein sequence ID" value="SFU32673.1"/>
    <property type="molecule type" value="Genomic_DNA"/>
</dbReference>
<evidence type="ECO:0000313" key="1">
    <source>
        <dbReference type="EMBL" id="SFU32673.1"/>
    </source>
</evidence>
<dbReference type="RefSeq" id="WP_093023099.1">
    <property type="nucleotide sequence ID" value="NZ_FPBK01000001.1"/>
</dbReference>
<dbReference type="STRING" id="1224947.SAMN05216480_101754"/>
<keyword evidence="2" id="KW-1185">Reference proteome</keyword>
<gene>
    <name evidence="1" type="ORF">SAMN05216480_101754</name>
</gene>
<organism evidence="1 2">
    <name type="scientific">Pustulibacterium marinum</name>
    <dbReference type="NCBI Taxonomy" id="1224947"/>
    <lineage>
        <taxon>Bacteria</taxon>
        <taxon>Pseudomonadati</taxon>
        <taxon>Bacteroidota</taxon>
        <taxon>Flavobacteriia</taxon>
        <taxon>Flavobacteriales</taxon>
        <taxon>Flavobacteriaceae</taxon>
        <taxon>Pustulibacterium</taxon>
    </lineage>
</organism>
<dbReference type="Proteomes" id="UP000199138">
    <property type="component" value="Unassembled WGS sequence"/>
</dbReference>
<reference evidence="1 2" key="1">
    <citation type="submission" date="2016-10" db="EMBL/GenBank/DDBJ databases">
        <authorList>
            <person name="de Groot N.N."/>
        </authorList>
    </citation>
    <scope>NUCLEOTIDE SEQUENCE [LARGE SCALE GENOMIC DNA]</scope>
    <source>
        <strain evidence="1 2">CGMCC 1.12333</strain>
    </source>
</reference>
<protein>
    <submittedName>
        <fullName evidence="1">Uncharacterized protein</fullName>
    </submittedName>
</protein>
<accession>A0A1I7F8W9</accession>
<name>A0A1I7F8W9_9FLAO</name>